<organism evidence="2 3">
    <name type="scientific">Dictyocaulus viviparus</name>
    <name type="common">Bovine lungworm</name>
    <dbReference type="NCBI Taxonomy" id="29172"/>
    <lineage>
        <taxon>Eukaryota</taxon>
        <taxon>Metazoa</taxon>
        <taxon>Ecdysozoa</taxon>
        <taxon>Nematoda</taxon>
        <taxon>Chromadorea</taxon>
        <taxon>Rhabditida</taxon>
        <taxon>Rhabditina</taxon>
        <taxon>Rhabditomorpha</taxon>
        <taxon>Strongyloidea</taxon>
        <taxon>Metastrongylidae</taxon>
        <taxon>Dictyocaulus</taxon>
    </lineage>
</organism>
<name>A0A0D8XJZ3_DICVI</name>
<dbReference type="Proteomes" id="UP000053766">
    <property type="component" value="Unassembled WGS sequence"/>
</dbReference>
<dbReference type="SUPFAM" id="SSF48371">
    <property type="entry name" value="ARM repeat"/>
    <property type="match status" value="1"/>
</dbReference>
<proteinExistence type="predicted"/>
<protein>
    <recommendedName>
        <fullName evidence="1">Edg1 TPR repeats region domain-containing protein</fullName>
    </recommendedName>
</protein>
<sequence>MFHIDAIITLIGVVEYVLVRNSKKTCGLLLLNVLMLDISARVAIKLEEFEATMIHGKDLFASTQNLLFYSFGSQGFLDIFRLACSNQKYLGRCTEISRKLCNAAISSLEPLLDTTRHPDKRDEIIEHMQVFWEVLEDASVGVVDVASINELSNFQLGENIVLNDAMNIISWWISVMDNHSIWPWDTVSTFLAMLENFFQSLPEETMIFRFCGILFQLTFKSEKVTQEYVPILIDSIIRIFEEEVDRLTNTERQNNFVYLLCSLCRRKRGPLAGKFGIALTVEKPILAGNVLLRLFILPNIMKRIHELVMLKLFHRLIQQMGVKDTYFEWETAFHGDRMDAAQTPELLLLITKLLIEYEYKNKEIATVCQSLLKSLGEKLRYDDVVFDMKTVEFILFSLQCRPWWVRYAICTWFSHTLSAPVQQIPSGLYKSLSLDHQEHFEEISVDMPFSHVQCFFRSLFELALFDVDLSLDILHKGIAVLPRDENLIEKIAISLVDSCEQSSYRQNITSLVSLLSELLKRFDPSQEVRFVEPVCESTYHGLRLIRNILLIATSVKFAYHKINLGSSTSGSSQSYIFGSHSNSVADDLLQAFCQLTKIHVDKEVVNFRRSILPHPPDIKQPTSSLLVLINCLAEYIVEFQNLNVTKCLDDFSPDHYKANTVYAIAQTDVTNQLKDNQKECGQKSKPGCNTAVPCRTKVDTMHTFATARQINALNIRRLAENRLLKRGISPNKSILISDFSDVPGQNRRKRRIAKHQ</sequence>
<evidence type="ECO:0000313" key="2">
    <source>
        <dbReference type="EMBL" id="KJH44062.1"/>
    </source>
</evidence>
<reference evidence="3" key="2">
    <citation type="journal article" date="2016" name="Sci. Rep.">
        <title>Dictyocaulus viviparus genome, variome and transcriptome elucidate lungworm biology and support future intervention.</title>
        <authorList>
            <person name="McNulty S.N."/>
            <person name="Strube C."/>
            <person name="Rosa B.A."/>
            <person name="Martin J.C."/>
            <person name="Tyagi R."/>
            <person name="Choi Y.J."/>
            <person name="Wang Q."/>
            <person name="Hallsworth Pepin K."/>
            <person name="Zhang X."/>
            <person name="Ozersky P."/>
            <person name="Wilson R.K."/>
            <person name="Sternberg P.W."/>
            <person name="Gasser R.B."/>
            <person name="Mitreva M."/>
        </authorList>
    </citation>
    <scope>NUCLEOTIDE SEQUENCE [LARGE SCALE GENOMIC DNA]</scope>
    <source>
        <strain evidence="3">HannoverDv2000</strain>
    </source>
</reference>
<dbReference type="Pfam" id="PF24293">
    <property type="entry name" value="TPR_Edg1"/>
    <property type="match status" value="1"/>
</dbReference>
<dbReference type="InterPro" id="IPR056581">
    <property type="entry name" value="TPR_Edg1"/>
</dbReference>
<dbReference type="AlphaFoldDB" id="A0A0D8XJZ3"/>
<accession>A0A0D8XJZ3</accession>
<dbReference type="OrthoDB" id="5813107at2759"/>
<reference evidence="2 3" key="1">
    <citation type="submission" date="2013-11" db="EMBL/GenBank/DDBJ databases">
        <title>Draft genome of the bovine lungworm Dictyocaulus viviparus.</title>
        <authorList>
            <person name="Mitreva M."/>
        </authorList>
    </citation>
    <scope>NUCLEOTIDE SEQUENCE [LARGE SCALE GENOMIC DNA]</scope>
    <source>
        <strain evidence="2 3">HannoverDv2000</strain>
    </source>
</reference>
<evidence type="ECO:0000313" key="3">
    <source>
        <dbReference type="Proteomes" id="UP000053766"/>
    </source>
</evidence>
<dbReference type="EMBL" id="KN716502">
    <property type="protein sequence ID" value="KJH44062.1"/>
    <property type="molecule type" value="Genomic_DNA"/>
</dbReference>
<evidence type="ECO:0000259" key="1">
    <source>
        <dbReference type="Pfam" id="PF24293"/>
    </source>
</evidence>
<keyword evidence="3" id="KW-1185">Reference proteome</keyword>
<gene>
    <name evidence="2" type="ORF">DICVIV_09902</name>
</gene>
<feature type="domain" description="Edg1 TPR repeats region" evidence="1">
    <location>
        <begin position="183"/>
        <end position="419"/>
    </location>
</feature>
<dbReference type="InterPro" id="IPR016024">
    <property type="entry name" value="ARM-type_fold"/>
</dbReference>